<feature type="compositionally biased region" description="Basic and acidic residues" evidence="1">
    <location>
        <begin position="86"/>
        <end position="101"/>
    </location>
</feature>
<protein>
    <submittedName>
        <fullName evidence="2">Uncharacterized protein</fullName>
    </submittedName>
</protein>
<feature type="non-terminal residue" evidence="2">
    <location>
        <position position="101"/>
    </location>
</feature>
<sequence>MHPISTPPTLKEKTEAGPSKKIKDEIRPNKSETRADKHTKEEQSQEENKENQKWRAKYAPRTDRKNYSDHDRIKGQGIFAGNVRIMEGREQAQDERIPPKR</sequence>
<feature type="compositionally biased region" description="Basic and acidic residues" evidence="1">
    <location>
        <begin position="21"/>
        <end position="53"/>
    </location>
</feature>
<evidence type="ECO:0000256" key="1">
    <source>
        <dbReference type="SAM" id="MobiDB-lite"/>
    </source>
</evidence>
<evidence type="ECO:0000313" key="2">
    <source>
        <dbReference type="EMBL" id="EUD64087.1"/>
    </source>
</evidence>
<dbReference type="AlphaFoldDB" id="W6ZT54"/>
<feature type="region of interest" description="Disordered" evidence="1">
    <location>
        <begin position="1"/>
        <end position="101"/>
    </location>
</feature>
<dbReference type="RefSeq" id="XP_008819322.1">
    <property type="nucleotide sequence ID" value="XM_008821100.1"/>
</dbReference>
<reference evidence="2 3" key="1">
    <citation type="submission" date="2013-02" db="EMBL/GenBank/DDBJ databases">
        <title>The Genome Sequence of Plasmodium inui San Antonio 1.</title>
        <authorList>
            <consortium name="The Broad Institute Genome Sequencing Platform"/>
            <consortium name="The Broad Institute Genome Sequencing Center for Infectious Disease"/>
            <person name="Neafsey D."/>
            <person name="Cheeseman I."/>
            <person name="Volkman S."/>
            <person name="Adams J."/>
            <person name="Walker B."/>
            <person name="Young S.K."/>
            <person name="Zeng Q."/>
            <person name="Gargeya S."/>
            <person name="Fitzgerald M."/>
            <person name="Haas B."/>
            <person name="Abouelleil A."/>
            <person name="Alvarado L."/>
            <person name="Arachchi H.M."/>
            <person name="Berlin A.M."/>
            <person name="Chapman S.B."/>
            <person name="Dewar J."/>
            <person name="Goldberg J."/>
            <person name="Griggs A."/>
            <person name="Gujja S."/>
            <person name="Hansen M."/>
            <person name="Howarth C."/>
            <person name="Imamovic A."/>
            <person name="Larimer J."/>
            <person name="McCowan C."/>
            <person name="Murphy C."/>
            <person name="Neiman D."/>
            <person name="Pearson M."/>
            <person name="Priest M."/>
            <person name="Roberts A."/>
            <person name="Saif S."/>
            <person name="Shea T."/>
            <person name="Sisk P."/>
            <person name="Sykes S."/>
            <person name="Wortman J."/>
            <person name="Nusbaum C."/>
            <person name="Birren B."/>
        </authorList>
    </citation>
    <scope>NUCLEOTIDE SEQUENCE [LARGE SCALE GENOMIC DNA]</scope>
    <source>
        <strain evidence="2 3">San Antonio 1</strain>
    </source>
</reference>
<keyword evidence="3" id="KW-1185">Reference proteome</keyword>
<dbReference type="Proteomes" id="UP000030640">
    <property type="component" value="Unassembled WGS sequence"/>
</dbReference>
<proteinExistence type="predicted"/>
<feature type="compositionally biased region" description="Basic and acidic residues" evidence="1">
    <location>
        <begin position="60"/>
        <end position="74"/>
    </location>
</feature>
<organism evidence="2 3">
    <name type="scientific">Plasmodium inui San Antonio 1</name>
    <dbReference type="NCBI Taxonomy" id="1237626"/>
    <lineage>
        <taxon>Eukaryota</taxon>
        <taxon>Sar</taxon>
        <taxon>Alveolata</taxon>
        <taxon>Apicomplexa</taxon>
        <taxon>Aconoidasida</taxon>
        <taxon>Haemosporida</taxon>
        <taxon>Plasmodiidae</taxon>
        <taxon>Plasmodium</taxon>
        <taxon>Plasmodium (Plasmodium)</taxon>
    </lineage>
</organism>
<dbReference type="EMBL" id="KI965549">
    <property type="protein sequence ID" value="EUD64087.1"/>
    <property type="molecule type" value="Genomic_DNA"/>
</dbReference>
<dbReference type="GeneID" id="20040803"/>
<accession>W6ZT54</accession>
<gene>
    <name evidence="2" type="ORF">C922_05529</name>
</gene>
<name>W6ZT54_9APIC</name>
<evidence type="ECO:0000313" key="3">
    <source>
        <dbReference type="Proteomes" id="UP000030640"/>
    </source>
</evidence>
<dbReference type="VEuPathDB" id="PlasmoDB:C922_05529"/>